<protein>
    <recommendedName>
        <fullName evidence="2">Retrotransposon gag domain-containing protein</fullName>
    </recommendedName>
</protein>
<evidence type="ECO:0000313" key="4">
    <source>
        <dbReference type="Proteomes" id="UP001234989"/>
    </source>
</evidence>
<dbReference type="Pfam" id="PF03732">
    <property type="entry name" value="Retrotrans_gag"/>
    <property type="match status" value="1"/>
</dbReference>
<dbReference type="Proteomes" id="UP001234989">
    <property type="component" value="Chromosome 1"/>
</dbReference>
<dbReference type="EMBL" id="CP133612">
    <property type="protein sequence ID" value="WMV09143.1"/>
    <property type="molecule type" value="Genomic_DNA"/>
</dbReference>
<feature type="region of interest" description="Disordered" evidence="1">
    <location>
        <begin position="291"/>
        <end position="332"/>
    </location>
</feature>
<feature type="domain" description="Retrotransposon gag" evidence="2">
    <location>
        <begin position="171"/>
        <end position="249"/>
    </location>
</feature>
<feature type="region of interest" description="Disordered" evidence="1">
    <location>
        <begin position="1"/>
        <end position="43"/>
    </location>
</feature>
<evidence type="ECO:0000256" key="1">
    <source>
        <dbReference type="SAM" id="MobiDB-lite"/>
    </source>
</evidence>
<sequence length="332" mass="37540">MALLAPDMADREIGMDSRDGTNRSPPGQIDRFPSKAHGGSPVPLVPASPTPIEARVDAVPPASRVPLVPEKATDTGPSIPIVSPAEISGEQGMREAVQLLTRIITIHEQQLESGVDIQRDRLESSKVREFLHLAPPLFIRSSLTEDPLDFIDHIYRVLRVMHASVTEAMEFASFQLRDVAILWYEASERSRGPDALPAEWEDLSEAFLVHYLPREVREARLDQFIKLKQGTMSVRDYSHSTMRARVHVDGLEDHLIRDCRLVSLSDDVDIYRIHAFSQTTEDFSKRIRDTCRDREQSKRARTIGSYREPHGDFRPPFHRYPPRPAGSVSPQV</sequence>
<evidence type="ECO:0000313" key="3">
    <source>
        <dbReference type="EMBL" id="WMV09143.1"/>
    </source>
</evidence>
<reference evidence="3" key="1">
    <citation type="submission" date="2023-08" db="EMBL/GenBank/DDBJ databases">
        <title>A de novo genome assembly of Solanum verrucosum Schlechtendal, a Mexican diploid species geographically isolated from the other diploid A-genome species in potato relatives.</title>
        <authorList>
            <person name="Hosaka K."/>
        </authorList>
    </citation>
    <scope>NUCLEOTIDE SEQUENCE</scope>
    <source>
        <tissue evidence="3">Young leaves</tissue>
    </source>
</reference>
<keyword evidence="4" id="KW-1185">Reference proteome</keyword>
<dbReference type="AlphaFoldDB" id="A0AAF0T9H5"/>
<organism evidence="3 4">
    <name type="scientific">Solanum verrucosum</name>
    <dbReference type="NCBI Taxonomy" id="315347"/>
    <lineage>
        <taxon>Eukaryota</taxon>
        <taxon>Viridiplantae</taxon>
        <taxon>Streptophyta</taxon>
        <taxon>Embryophyta</taxon>
        <taxon>Tracheophyta</taxon>
        <taxon>Spermatophyta</taxon>
        <taxon>Magnoliopsida</taxon>
        <taxon>eudicotyledons</taxon>
        <taxon>Gunneridae</taxon>
        <taxon>Pentapetalae</taxon>
        <taxon>asterids</taxon>
        <taxon>lamiids</taxon>
        <taxon>Solanales</taxon>
        <taxon>Solanaceae</taxon>
        <taxon>Solanoideae</taxon>
        <taxon>Solaneae</taxon>
        <taxon>Solanum</taxon>
    </lineage>
</organism>
<proteinExistence type="predicted"/>
<name>A0AAF0T9H5_SOLVR</name>
<dbReference type="InterPro" id="IPR005162">
    <property type="entry name" value="Retrotrans_gag_dom"/>
</dbReference>
<accession>A0AAF0T9H5</accession>
<gene>
    <name evidence="3" type="ORF">MTR67_002528</name>
</gene>
<evidence type="ECO:0000259" key="2">
    <source>
        <dbReference type="Pfam" id="PF03732"/>
    </source>
</evidence>
<feature type="compositionally biased region" description="Basic and acidic residues" evidence="1">
    <location>
        <begin position="8"/>
        <end position="21"/>
    </location>
</feature>